<dbReference type="Proteomes" id="UP000440304">
    <property type="component" value="Unassembled WGS sequence"/>
</dbReference>
<dbReference type="OrthoDB" id="9810134at2"/>
<keyword evidence="4 6" id="KW-1133">Transmembrane helix</keyword>
<evidence type="ECO:0000256" key="4">
    <source>
        <dbReference type="ARBA" id="ARBA00022989"/>
    </source>
</evidence>
<keyword evidence="3 6" id="KW-0812">Transmembrane</keyword>
<dbReference type="Gene3D" id="1.20.1560.10">
    <property type="entry name" value="ABC transporter type 1, transmembrane domain"/>
    <property type="match status" value="1"/>
</dbReference>
<sequence length="596" mass="64709">MTKDSAGIAARAAPGDTGERRLRQYLATMADALGASPLRRPLVLIAAGIFAVILATAYGQIVLNGWNKPFYDALQRRDLPAFLAQLLVFLEIAGALLALNIAQLWLNQMLHLKLREALTRDMIDTWLAPGRAFRVARQGQIGVNPDQRLHEDAHHLSDLSVDLGVGLLQASVLLASFVGVLWALSSGFVFHLWGEAFQIPGYMVWAAILYSGTASWLSWMVGRPLIALNGERYAREADLRYSLVRVNEQIDAISVSAGEADEARRLQRDLAAVIAAARRIVSAMVRLAWVTSGYGWLTIVAPIVIAAPVYFGGDMTFGGLMMAVGAFNQFHASLRWFVDNIGAIADWRATLRRVAAFRLALLDAEKADDAASRVALTRSPEPAIVLDGLEMETPTGAVRLSEPLVTIRPGERVLVTGAMGAGKTLLTHTLAGLWCRGHGGIRLPEDGGMAFLVRDPYLPSGTLRAALSYPRDADAYPDDAIGDALRRAGLERLIPSLDRSARWEHEFGNDERRMLSLAQLLLHRPRWIVIDDVDDLLAGKDGERAASLLRSDLAQAAVLAMGAGEDRTGLFTRTLRLLPVQADGGGGRTAPSTSRL</sequence>
<evidence type="ECO:0000259" key="7">
    <source>
        <dbReference type="PROSITE" id="PS50929"/>
    </source>
</evidence>
<keyword evidence="8" id="KW-0067">ATP-binding</keyword>
<feature type="transmembrane region" description="Helical" evidence="6">
    <location>
        <begin position="287"/>
        <end position="311"/>
    </location>
</feature>
<dbReference type="Gene3D" id="3.40.50.300">
    <property type="entry name" value="P-loop containing nucleotide triphosphate hydrolases"/>
    <property type="match status" value="1"/>
</dbReference>
<comment type="caution">
    <text evidence="8">The sequence shown here is derived from an EMBL/GenBank/DDBJ whole genome shotgun (WGS) entry which is preliminary data.</text>
</comment>
<dbReference type="GO" id="GO:0005886">
    <property type="term" value="C:plasma membrane"/>
    <property type="evidence" value="ECO:0007669"/>
    <property type="project" value="UniProtKB-SubCell"/>
</dbReference>
<dbReference type="GO" id="GO:0005524">
    <property type="term" value="F:ATP binding"/>
    <property type="evidence" value="ECO:0007669"/>
    <property type="project" value="UniProtKB-KW"/>
</dbReference>
<dbReference type="PANTHER" id="PTHR11384">
    <property type="entry name" value="ATP-BINDING CASSETTE, SUB-FAMILY D MEMBER"/>
    <property type="match status" value="1"/>
</dbReference>
<accession>A0A6N8TD24</accession>
<name>A0A6N8TD24_SHIZO</name>
<protein>
    <submittedName>
        <fullName evidence="8">ABC transporter ATP-binding protein/permease</fullName>
    </submittedName>
</protein>
<keyword evidence="2" id="KW-0813">Transport</keyword>
<feature type="transmembrane region" description="Helical" evidence="6">
    <location>
        <begin position="82"/>
        <end position="106"/>
    </location>
</feature>
<evidence type="ECO:0000256" key="5">
    <source>
        <dbReference type="ARBA" id="ARBA00023136"/>
    </source>
</evidence>
<feature type="transmembrane region" description="Helical" evidence="6">
    <location>
        <begin position="172"/>
        <end position="193"/>
    </location>
</feature>
<dbReference type="InterPro" id="IPR027417">
    <property type="entry name" value="P-loop_NTPase"/>
</dbReference>
<dbReference type="GO" id="GO:0140359">
    <property type="term" value="F:ABC-type transporter activity"/>
    <property type="evidence" value="ECO:0007669"/>
    <property type="project" value="InterPro"/>
</dbReference>
<dbReference type="Pfam" id="PF06472">
    <property type="entry name" value="ABC_membrane_2"/>
    <property type="match status" value="1"/>
</dbReference>
<dbReference type="PANTHER" id="PTHR11384:SF59">
    <property type="entry name" value="LYSOSOMAL COBALAMIN TRANSPORTER ABCD4"/>
    <property type="match status" value="1"/>
</dbReference>
<evidence type="ECO:0000313" key="8">
    <source>
        <dbReference type="EMBL" id="MXO01152.1"/>
    </source>
</evidence>
<dbReference type="AlphaFoldDB" id="A0A6N8TD24"/>
<evidence type="ECO:0000256" key="2">
    <source>
        <dbReference type="ARBA" id="ARBA00022448"/>
    </source>
</evidence>
<dbReference type="EMBL" id="WUML01000009">
    <property type="protein sequence ID" value="MXO01152.1"/>
    <property type="molecule type" value="Genomic_DNA"/>
</dbReference>
<organism evidence="8 9">
    <name type="scientific">Shinella zoogloeoides</name>
    <name type="common">Crabtreella saccharophila</name>
    <dbReference type="NCBI Taxonomy" id="352475"/>
    <lineage>
        <taxon>Bacteria</taxon>
        <taxon>Pseudomonadati</taxon>
        <taxon>Pseudomonadota</taxon>
        <taxon>Alphaproteobacteria</taxon>
        <taxon>Hyphomicrobiales</taxon>
        <taxon>Rhizobiaceae</taxon>
        <taxon>Shinella</taxon>
    </lineage>
</organism>
<reference evidence="8 9" key="1">
    <citation type="submission" date="2019-12" db="EMBL/GenBank/DDBJ databases">
        <title>Shinella granuli gen. nov., sp. nov., and proposal of the reclassification of Zoogloea ramigera ATCC 19623 as Shinella zoogloeoides sp. nov.</title>
        <authorList>
            <person name="Gao J."/>
        </authorList>
    </citation>
    <scope>NUCLEOTIDE SEQUENCE [LARGE SCALE GENOMIC DNA]</scope>
    <source>
        <strain evidence="8 9">DSM 287</strain>
    </source>
</reference>
<feature type="transmembrane region" description="Helical" evidence="6">
    <location>
        <begin position="42"/>
        <end position="62"/>
    </location>
</feature>
<gene>
    <name evidence="8" type="ORF">GR156_12610</name>
</gene>
<feature type="transmembrane region" description="Helical" evidence="6">
    <location>
        <begin position="199"/>
        <end position="222"/>
    </location>
</feature>
<dbReference type="InterPro" id="IPR011527">
    <property type="entry name" value="ABC1_TM_dom"/>
</dbReference>
<dbReference type="InterPro" id="IPR050835">
    <property type="entry name" value="ABC_transporter_sub-D"/>
</dbReference>
<keyword evidence="8" id="KW-0547">Nucleotide-binding</keyword>
<dbReference type="SUPFAM" id="SSF52540">
    <property type="entry name" value="P-loop containing nucleoside triphosphate hydrolases"/>
    <property type="match status" value="1"/>
</dbReference>
<evidence type="ECO:0000313" key="9">
    <source>
        <dbReference type="Proteomes" id="UP000440304"/>
    </source>
</evidence>
<evidence type="ECO:0000256" key="3">
    <source>
        <dbReference type="ARBA" id="ARBA00022692"/>
    </source>
</evidence>
<dbReference type="InterPro" id="IPR036640">
    <property type="entry name" value="ABC1_TM_sf"/>
</dbReference>
<evidence type="ECO:0000256" key="1">
    <source>
        <dbReference type="ARBA" id="ARBA00004651"/>
    </source>
</evidence>
<comment type="subcellular location">
    <subcellularLocation>
        <location evidence="1">Cell membrane</location>
        <topology evidence="1">Multi-pass membrane protein</topology>
    </subcellularLocation>
</comment>
<keyword evidence="5 6" id="KW-0472">Membrane</keyword>
<proteinExistence type="predicted"/>
<dbReference type="SUPFAM" id="SSF90123">
    <property type="entry name" value="ABC transporter transmembrane region"/>
    <property type="match status" value="1"/>
</dbReference>
<dbReference type="PROSITE" id="PS50929">
    <property type="entry name" value="ABC_TM1F"/>
    <property type="match status" value="1"/>
</dbReference>
<dbReference type="RefSeq" id="WP_160786534.1">
    <property type="nucleotide sequence ID" value="NZ_CP086612.1"/>
</dbReference>
<dbReference type="InterPro" id="IPR003593">
    <property type="entry name" value="AAA+_ATPase"/>
</dbReference>
<dbReference type="SMART" id="SM00382">
    <property type="entry name" value="AAA"/>
    <property type="match status" value="1"/>
</dbReference>
<feature type="domain" description="ABC transmembrane type-1" evidence="7">
    <location>
        <begin position="47"/>
        <end position="346"/>
    </location>
</feature>
<evidence type="ECO:0000256" key="6">
    <source>
        <dbReference type="SAM" id="Phobius"/>
    </source>
</evidence>